<dbReference type="SUPFAM" id="SSF51338">
    <property type="entry name" value="Composite domain of metallo-dependent hydrolases"/>
    <property type="match status" value="1"/>
</dbReference>
<reference evidence="2" key="1">
    <citation type="journal article" date="2015" name="Nature">
        <title>Complex archaea that bridge the gap between prokaryotes and eukaryotes.</title>
        <authorList>
            <person name="Spang A."/>
            <person name="Saw J.H."/>
            <person name="Jorgensen S.L."/>
            <person name="Zaremba-Niedzwiedzka K."/>
            <person name="Martijn J."/>
            <person name="Lind A.E."/>
            <person name="van Eijk R."/>
            <person name="Schleper C."/>
            <person name="Guy L."/>
            <person name="Ettema T.J."/>
        </authorList>
    </citation>
    <scope>NUCLEOTIDE SEQUENCE</scope>
</reference>
<dbReference type="GO" id="GO:0016811">
    <property type="term" value="F:hydrolase activity, acting on carbon-nitrogen (but not peptide) bonds, in linear amides"/>
    <property type="evidence" value="ECO:0007669"/>
    <property type="project" value="InterPro"/>
</dbReference>
<organism evidence="2">
    <name type="scientific">marine sediment metagenome</name>
    <dbReference type="NCBI Taxonomy" id="412755"/>
    <lineage>
        <taxon>unclassified sequences</taxon>
        <taxon>metagenomes</taxon>
        <taxon>ecological metagenomes</taxon>
    </lineage>
</organism>
<name>A0A0F9Z178_9ZZZZ</name>
<dbReference type="Pfam" id="PF07969">
    <property type="entry name" value="Amidohydro_3"/>
    <property type="match status" value="1"/>
</dbReference>
<accession>A0A0F9Z178</accession>
<dbReference type="PROSITE" id="PS51257">
    <property type="entry name" value="PROKAR_LIPOPROTEIN"/>
    <property type="match status" value="1"/>
</dbReference>
<comment type="caution">
    <text evidence="2">The sequence shown here is derived from an EMBL/GenBank/DDBJ whole genome shotgun (WGS) entry which is preliminary data.</text>
</comment>
<evidence type="ECO:0000259" key="1">
    <source>
        <dbReference type="Pfam" id="PF07969"/>
    </source>
</evidence>
<dbReference type="AlphaFoldDB" id="A0A0F9Z178"/>
<dbReference type="EMBL" id="LAZR01000004">
    <property type="protein sequence ID" value="KKO10804.1"/>
    <property type="molecule type" value="Genomic_DNA"/>
</dbReference>
<protein>
    <recommendedName>
        <fullName evidence="1">Amidohydrolase 3 domain-containing protein</fullName>
    </recommendedName>
</protein>
<dbReference type="InterPro" id="IPR050378">
    <property type="entry name" value="Metallo-dep_Hydrolases_sf"/>
</dbReference>
<dbReference type="Gene3D" id="3.20.20.140">
    <property type="entry name" value="Metal-dependent hydrolases"/>
    <property type="match status" value="1"/>
</dbReference>
<dbReference type="Gene3D" id="2.30.40.10">
    <property type="entry name" value="Urease, subunit C, domain 1"/>
    <property type="match status" value="1"/>
</dbReference>
<gene>
    <name evidence="2" type="ORF">LCGC14_0022870</name>
</gene>
<dbReference type="PANTHER" id="PTHR11647:SF1">
    <property type="entry name" value="COLLAPSIN RESPONSE MEDIATOR PROTEIN"/>
    <property type="match status" value="1"/>
</dbReference>
<proteinExistence type="predicted"/>
<feature type="domain" description="Amidohydrolase 3" evidence="1">
    <location>
        <begin position="72"/>
        <end position="515"/>
    </location>
</feature>
<dbReference type="Gene3D" id="3.30.1490.130">
    <property type="entry name" value="D-aminoacylase. Domain 3"/>
    <property type="match status" value="1"/>
</dbReference>
<dbReference type="PANTHER" id="PTHR11647">
    <property type="entry name" value="HYDRANTOINASE/DIHYDROPYRIMIDINASE FAMILY MEMBER"/>
    <property type="match status" value="1"/>
</dbReference>
<dbReference type="InterPro" id="IPR011059">
    <property type="entry name" value="Metal-dep_hydrolase_composite"/>
</dbReference>
<dbReference type="InterPro" id="IPR013108">
    <property type="entry name" value="Amidohydro_3"/>
</dbReference>
<dbReference type="InterPro" id="IPR032466">
    <property type="entry name" value="Metal_Hydrolase"/>
</dbReference>
<dbReference type="CDD" id="cd01297">
    <property type="entry name" value="D-aminoacylase"/>
    <property type="match status" value="1"/>
</dbReference>
<dbReference type="SUPFAM" id="SSF51556">
    <property type="entry name" value="Metallo-dependent hydrolases"/>
    <property type="match status" value="1"/>
</dbReference>
<sequence length="536" mass="57596">MKTYMLFAAMVLLTSCSAEQEPLPVEPLDILLIGGMLYSGDDAPPTPGDIGIVGDRIVAIGELAGRDAALTLDVSGLAVVPGFVDIHSHAVRDDLDDGIFRWPDAENLIRQGVTTIVGGPDGSSPLPVTDTFDALAAAPASVNFATFVGHGSIRGQVVGEDDRPATDEELELMREQVRLAMESGAFGLSSGLIYAPGRFAQTEEVVELAKVAGDYGGIYISHMREEGLAVLDSVAETIRIGEEGGLPTQITHHKIVGAPMWGSSAATLGLVDDAIARGVDVSIDQYPYTASSTSLTILFPGWSLDGGRSALLARMDDPAQRQRLRDDIVYNIEVDRGGDDPANVGIANCPHDNTINGLNLSQILRLQERNVSHENAAELLMELVYAGNCSAVFHAIDEEDVRSIMRHERTMIASDGGIEGPSERVPHPRNYGTFARVLGHYSRDEGVLPQYTAIHKMSMMPADRINLHDRGRLLTGAIADIAVIDLAEVIDRSTFELPHRYAQGVHHVFVNGQPVLLDGDMTGALPGRVLRSGDYR</sequence>
<evidence type="ECO:0000313" key="2">
    <source>
        <dbReference type="EMBL" id="KKO10804.1"/>
    </source>
</evidence>
<dbReference type="InterPro" id="IPR023100">
    <property type="entry name" value="D-aminoacylase_insert_dom_sf"/>
</dbReference>